<dbReference type="InterPro" id="IPR029052">
    <property type="entry name" value="Metallo-depent_PP-like"/>
</dbReference>
<reference evidence="3 4" key="1">
    <citation type="submission" date="2024-02" db="EMBL/GenBank/DDBJ databases">
        <authorList>
            <person name="Chen Y."/>
            <person name="Shah S."/>
            <person name="Dougan E. K."/>
            <person name="Thang M."/>
            <person name="Chan C."/>
        </authorList>
    </citation>
    <scope>NUCLEOTIDE SEQUENCE [LARGE SCALE GENOMIC DNA]</scope>
</reference>
<proteinExistence type="predicted"/>
<dbReference type="EMBL" id="CAXAMN010021397">
    <property type="protein sequence ID" value="CAK9059201.1"/>
    <property type="molecule type" value="Genomic_DNA"/>
</dbReference>
<evidence type="ECO:0000256" key="1">
    <source>
        <dbReference type="SAM" id="MobiDB-lite"/>
    </source>
</evidence>
<dbReference type="InterPro" id="IPR004843">
    <property type="entry name" value="Calcineurin-like_PHP"/>
</dbReference>
<dbReference type="SUPFAM" id="SSF56300">
    <property type="entry name" value="Metallo-dependent phosphatases"/>
    <property type="match status" value="1"/>
</dbReference>
<comment type="caution">
    <text evidence="3">The sequence shown here is derived from an EMBL/GenBank/DDBJ whole genome shotgun (WGS) entry which is preliminary data.</text>
</comment>
<name>A0ABP0N6G0_9DINO</name>
<evidence type="ECO:0000259" key="2">
    <source>
        <dbReference type="Pfam" id="PF00149"/>
    </source>
</evidence>
<dbReference type="Gene3D" id="3.60.21.10">
    <property type="match status" value="1"/>
</dbReference>
<sequence>MGCCQASVSHASELQVAAGNLPARPPGAVGPFLRMLSVNDVYMLDNYPRFAAAVMEAKKQSKALQCVVTSHMNGDFLSPCLFTALDGGTTMVDGLNYAQLDYVCLGNHEFDLGKKQLATQLKAYKGKLLNTNCTDKELEDWPTYDVVDVGNKKILMVGLCLGDPSIYPADSTPDMKDFVHSCMAAWEDCARKKVNIDLIVPMTHQLIEDDRLLAEQFEMHETMSGKAPVILGGHEHEVFEEVVADSLIVKTGQDAAKIAVVDVWWTSNGVKSRHTMVDAAKFTGESSAEKWAQKKKAFMQKAMEAPIMELPKEMSSQQVRFEASDLASFLLEKVKRGTSVEGDRRRPTGVIRRDRQERQVHTGKARWKAGDSGLVGEGRGPVPKSGATCPTQTSREVPLAVGHRGGLAASASAADFKWALSVVATPSSVAVSHGADAGGGEWAKRVRTDGRGSWGARGLVHHLLHASLPVGHSRLFLGLHPIPPPRPHGRLLWYHRLPVLVVERLRLRG</sequence>
<evidence type="ECO:0000313" key="4">
    <source>
        <dbReference type="Proteomes" id="UP001642484"/>
    </source>
</evidence>
<dbReference type="InterPro" id="IPR006179">
    <property type="entry name" value="5_nucleotidase/apyrase"/>
</dbReference>
<protein>
    <recommendedName>
        <fullName evidence="2">Calcineurin-like phosphoesterase domain-containing protein</fullName>
    </recommendedName>
</protein>
<organism evidence="3 4">
    <name type="scientific">Durusdinium trenchii</name>
    <dbReference type="NCBI Taxonomy" id="1381693"/>
    <lineage>
        <taxon>Eukaryota</taxon>
        <taxon>Sar</taxon>
        <taxon>Alveolata</taxon>
        <taxon>Dinophyceae</taxon>
        <taxon>Suessiales</taxon>
        <taxon>Symbiodiniaceae</taxon>
        <taxon>Durusdinium</taxon>
    </lineage>
</organism>
<keyword evidence="4" id="KW-1185">Reference proteome</keyword>
<evidence type="ECO:0000313" key="3">
    <source>
        <dbReference type="EMBL" id="CAK9059201.1"/>
    </source>
</evidence>
<dbReference type="PANTHER" id="PTHR11575:SF48">
    <property type="entry name" value="5'-NUCLEOTIDASE"/>
    <property type="match status" value="1"/>
</dbReference>
<feature type="region of interest" description="Disordered" evidence="1">
    <location>
        <begin position="354"/>
        <end position="394"/>
    </location>
</feature>
<dbReference type="Proteomes" id="UP001642484">
    <property type="component" value="Unassembled WGS sequence"/>
</dbReference>
<dbReference type="Pfam" id="PF00149">
    <property type="entry name" value="Metallophos"/>
    <property type="match status" value="1"/>
</dbReference>
<accession>A0ABP0N6G0</accession>
<feature type="domain" description="Calcineurin-like phosphoesterase" evidence="2">
    <location>
        <begin position="101"/>
        <end position="237"/>
    </location>
</feature>
<gene>
    <name evidence="3" type="ORF">CCMP2556_LOCUS29171</name>
</gene>
<dbReference type="PANTHER" id="PTHR11575">
    <property type="entry name" value="5'-NUCLEOTIDASE-RELATED"/>
    <property type="match status" value="1"/>
</dbReference>